<evidence type="ECO:0000256" key="2">
    <source>
        <dbReference type="ARBA" id="ARBA00022730"/>
    </source>
</evidence>
<dbReference type="SUPFAM" id="SSF54843">
    <property type="entry name" value="Ribosomal protein L22"/>
    <property type="match status" value="1"/>
</dbReference>
<dbReference type="InterPro" id="IPR036394">
    <property type="entry name" value="Ribosomal_uL22_sf"/>
</dbReference>
<evidence type="ECO:0000256" key="1">
    <source>
        <dbReference type="ARBA" id="ARBA00009451"/>
    </source>
</evidence>
<dbReference type="InterPro" id="IPR005727">
    <property type="entry name" value="Ribosomal_uL22_bac/chlpt-type"/>
</dbReference>
<reference evidence="13" key="1">
    <citation type="submission" date="2017-09" db="EMBL/GenBank/DDBJ databases">
        <title>Depth-based differentiation of microbial function through sediment-hosted aquifers and enrichment of novel symbionts in the deep terrestrial subsurface.</title>
        <authorList>
            <person name="Probst A.J."/>
            <person name="Ladd B."/>
            <person name="Jarett J.K."/>
            <person name="Geller-Mcgrath D.E."/>
            <person name="Sieber C.M.K."/>
            <person name="Emerson J.B."/>
            <person name="Anantharaman K."/>
            <person name="Thomas B.C."/>
            <person name="Malmstrom R."/>
            <person name="Stieglmeier M."/>
            <person name="Klingl A."/>
            <person name="Woyke T."/>
            <person name="Ryan C.M."/>
            <person name="Banfield J.F."/>
        </authorList>
    </citation>
    <scope>NUCLEOTIDE SEQUENCE [LARGE SCALE GENOMIC DNA]</scope>
</reference>
<gene>
    <name evidence="7" type="primary">rplV</name>
    <name evidence="12" type="ORF">COU31_00155</name>
</gene>
<evidence type="ECO:0000256" key="7">
    <source>
        <dbReference type="HAMAP-Rule" id="MF_01331"/>
    </source>
</evidence>
<keyword evidence="5 7" id="KW-0687">Ribonucleoprotein</keyword>
<name>A0A2M6W5B7_9BACT</name>
<dbReference type="NCBIfam" id="TIGR01044">
    <property type="entry name" value="rplV_bact"/>
    <property type="match status" value="1"/>
</dbReference>
<keyword evidence="3 7" id="KW-0694">RNA-binding</keyword>
<dbReference type="GO" id="GO:0019843">
    <property type="term" value="F:rRNA binding"/>
    <property type="evidence" value="ECO:0007669"/>
    <property type="project" value="UniProtKB-UniRule"/>
</dbReference>
<dbReference type="Proteomes" id="UP000231183">
    <property type="component" value="Unassembled WGS sequence"/>
</dbReference>
<dbReference type="GO" id="GO:0006412">
    <property type="term" value="P:translation"/>
    <property type="evidence" value="ECO:0007669"/>
    <property type="project" value="UniProtKB-UniRule"/>
</dbReference>
<dbReference type="PANTHER" id="PTHR13501:SF8">
    <property type="entry name" value="LARGE RIBOSOMAL SUBUNIT PROTEIN UL22M"/>
    <property type="match status" value="1"/>
</dbReference>
<comment type="subunit">
    <text evidence="7 9">Part of the 50S ribosomal subunit.</text>
</comment>
<dbReference type="PANTHER" id="PTHR13501">
    <property type="entry name" value="CHLOROPLAST 50S RIBOSOMAL PROTEIN L22-RELATED"/>
    <property type="match status" value="1"/>
</dbReference>
<evidence type="ECO:0000256" key="8">
    <source>
        <dbReference type="RuleBase" id="RU004005"/>
    </source>
</evidence>
<comment type="function">
    <text evidence="7 10">This protein binds specifically to 23S rRNA; its binding is stimulated by other ribosomal proteins, e.g., L4, L17, and L20. It is important during the early stages of 50S assembly. It makes multiple contacts with different domains of the 23S rRNA in the assembled 50S subunit and ribosome.</text>
</comment>
<comment type="caution">
    <text evidence="12">The sequence shown here is derived from an EMBL/GenBank/DDBJ whole genome shotgun (WGS) entry which is preliminary data.</text>
</comment>
<dbReference type="InterPro" id="IPR001063">
    <property type="entry name" value="Ribosomal_uL22"/>
</dbReference>
<evidence type="ECO:0000256" key="3">
    <source>
        <dbReference type="ARBA" id="ARBA00022884"/>
    </source>
</evidence>
<sequence>MVVKAKLNSLSISPYKVRLVADLVRLKKVTKAREILSLSTKKAAASLLKLIESAVANAKNNFSLSDSELYIQKLTVDEGMALKRWMPRARGRATSLRKRTSNINLILSSSQKENKKTDKENKKIEVKEAEKPTIKEVKKEVKKNKKAD</sequence>
<dbReference type="InterPro" id="IPR047867">
    <property type="entry name" value="Ribosomal_uL22_bac/org-type"/>
</dbReference>
<comment type="function">
    <text evidence="7">The globular domain of the protein is located near the polypeptide exit tunnel on the outside of the subunit, while an extended beta-hairpin is found that lines the wall of the exit tunnel in the center of the 70S ribosome.</text>
</comment>
<keyword evidence="2 7" id="KW-0699">rRNA-binding</keyword>
<evidence type="ECO:0000256" key="6">
    <source>
        <dbReference type="ARBA" id="ARBA00035207"/>
    </source>
</evidence>
<dbReference type="Gene3D" id="3.90.470.10">
    <property type="entry name" value="Ribosomal protein L22/L17"/>
    <property type="match status" value="1"/>
</dbReference>
<dbReference type="GO" id="GO:0003735">
    <property type="term" value="F:structural constituent of ribosome"/>
    <property type="evidence" value="ECO:0007669"/>
    <property type="project" value="InterPro"/>
</dbReference>
<dbReference type="GO" id="GO:0022625">
    <property type="term" value="C:cytosolic large ribosomal subunit"/>
    <property type="evidence" value="ECO:0007669"/>
    <property type="project" value="TreeGrafter"/>
</dbReference>
<dbReference type="AlphaFoldDB" id="A0A2M6W5B7"/>
<dbReference type="PROSITE" id="PS00464">
    <property type="entry name" value="RIBOSOMAL_L22"/>
    <property type="match status" value="1"/>
</dbReference>
<keyword evidence="4 7" id="KW-0689">Ribosomal protein</keyword>
<feature type="region of interest" description="Disordered" evidence="11">
    <location>
        <begin position="105"/>
        <end position="125"/>
    </location>
</feature>
<evidence type="ECO:0000313" key="12">
    <source>
        <dbReference type="EMBL" id="PIT87978.1"/>
    </source>
</evidence>
<proteinExistence type="inferred from homology"/>
<dbReference type="InterPro" id="IPR018260">
    <property type="entry name" value="Ribosomal_uL22_CS"/>
</dbReference>
<evidence type="ECO:0000313" key="13">
    <source>
        <dbReference type="Proteomes" id="UP000231183"/>
    </source>
</evidence>
<organism evidence="12 13">
    <name type="scientific">Candidatus Magasanikbacteria bacterium CG10_big_fil_rev_8_21_14_0_10_40_10</name>
    <dbReference type="NCBI Taxonomy" id="1974648"/>
    <lineage>
        <taxon>Bacteria</taxon>
        <taxon>Candidatus Magasanikiibacteriota</taxon>
    </lineage>
</organism>
<evidence type="ECO:0000256" key="5">
    <source>
        <dbReference type="ARBA" id="ARBA00023274"/>
    </source>
</evidence>
<evidence type="ECO:0000256" key="9">
    <source>
        <dbReference type="RuleBase" id="RU004006"/>
    </source>
</evidence>
<evidence type="ECO:0000256" key="4">
    <source>
        <dbReference type="ARBA" id="ARBA00022980"/>
    </source>
</evidence>
<dbReference type="HAMAP" id="MF_01331_B">
    <property type="entry name" value="Ribosomal_uL22_B"/>
    <property type="match status" value="1"/>
</dbReference>
<dbReference type="Pfam" id="PF00237">
    <property type="entry name" value="Ribosomal_L22"/>
    <property type="match status" value="1"/>
</dbReference>
<evidence type="ECO:0000256" key="11">
    <source>
        <dbReference type="SAM" id="MobiDB-lite"/>
    </source>
</evidence>
<accession>A0A2M6W5B7</accession>
<protein>
    <recommendedName>
        <fullName evidence="6 7">Large ribosomal subunit protein uL22</fullName>
    </recommendedName>
</protein>
<evidence type="ECO:0000256" key="10">
    <source>
        <dbReference type="RuleBase" id="RU004008"/>
    </source>
</evidence>
<comment type="similarity">
    <text evidence="1 7 8">Belongs to the universal ribosomal protein uL22 family.</text>
</comment>
<dbReference type="EMBL" id="PFBX01000002">
    <property type="protein sequence ID" value="PIT87978.1"/>
    <property type="molecule type" value="Genomic_DNA"/>
</dbReference>
<feature type="compositionally biased region" description="Basic and acidic residues" evidence="11">
    <location>
        <begin position="112"/>
        <end position="125"/>
    </location>
</feature>
<dbReference type="CDD" id="cd00336">
    <property type="entry name" value="Ribosomal_L22"/>
    <property type="match status" value="1"/>
</dbReference>